<evidence type="ECO:0000256" key="1">
    <source>
        <dbReference type="SAM" id="MobiDB-lite"/>
    </source>
</evidence>
<comment type="caution">
    <text evidence="2">The sequence shown here is derived from an EMBL/GenBank/DDBJ whole genome shotgun (WGS) entry which is preliminary data.</text>
</comment>
<dbReference type="EMBL" id="FCOE02000068">
    <property type="protein sequence ID" value="SAL01643.1"/>
    <property type="molecule type" value="Genomic_DNA"/>
</dbReference>
<dbReference type="Proteomes" id="UP000054911">
    <property type="component" value="Unassembled WGS sequence"/>
</dbReference>
<sequence>MSNSRQSISLPLPKSSSDDRAARLKNLDDWSEEPARAALGKSAPEKPAEKAPAPAPEPPPPATKADPEVSSTSPVEIPPKSMHVRMPVPVYQMLRDIKYHTNEDMNDVIARATERECRRILQEIAKKRGG</sequence>
<evidence type="ECO:0000313" key="3">
    <source>
        <dbReference type="Proteomes" id="UP000054911"/>
    </source>
</evidence>
<feature type="compositionally biased region" description="Pro residues" evidence="1">
    <location>
        <begin position="53"/>
        <end position="62"/>
    </location>
</feature>
<keyword evidence="3" id="KW-1185">Reference proteome</keyword>
<feature type="compositionally biased region" description="Basic and acidic residues" evidence="1">
    <location>
        <begin position="16"/>
        <end position="28"/>
    </location>
</feature>
<proteinExistence type="predicted"/>
<reference evidence="2" key="1">
    <citation type="submission" date="2016-01" db="EMBL/GenBank/DDBJ databases">
        <authorList>
            <person name="Peeters C."/>
        </authorList>
    </citation>
    <scope>NUCLEOTIDE SEQUENCE [LARGE SCALE GENOMIC DNA]</scope>
    <source>
        <strain evidence="2">LMG 29323</strain>
    </source>
</reference>
<feature type="region of interest" description="Disordered" evidence="1">
    <location>
        <begin position="1"/>
        <end position="81"/>
    </location>
</feature>
<evidence type="ECO:0000313" key="2">
    <source>
        <dbReference type="EMBL" id="SAL01643.1"/>
    </source>
</evidence>
<accession>A0A158E4D8</accession>
<dbReference type="RefSeq" id="WP_143328258.1">
    <property type="nucleotide sequence ID" value="NZ_FCOE02000068.1"/>
</dbReference>
<organism evidence="2 3">
    <name type="scientific">Caballeronia pedi</name>
    <dbReference type="NCBI Taxonomy" id="1777141"/>
    <lineage>
        <taxon>Bacteria</taxon>
        <taxon>Pseudomonadati</taxon>
        <taxon>Pseudomonadota</taxon>
        <taxon>Betaproteobacteria</taxon>
        <taxon>Burkholderiales</taxon>
        <taxon>Burkholderiaceae</taxon>
        <taxon>Caballeronia</taxon>
    </lineage>
</organism>
<name>A0A158E4D8_9BURK</name>
<dbReference type="AlphaFoldDB" id="A0A158E4D8"/>
<protein>
    <submittedName>
        <fullName evidence="2">Uncharacterized protein</fullName>
    </submittedName>
</protein>
<gene>
    <name evidence="2" type="ORF">AWB80_08175</name>
</gene>